<dbReference type="PROSITE" id="PS51891">
    <property type="entry name" value="CENP_V_GFA"/>
    <property type="match status" value="1"/>
</dbReference>
<dbReference type="PANTHER" id="PTHR28620">
    <property type="entry name" value="CENTROMERE PROTEIN V"/>
    <property type="match status" value="1"/>
</dbReference>
<protein>
    <recommendedName>
        <fullName evidence="4">CENP-V/GFA domain-containing protein</fullName>
    </recommendedName>
</protein>
<accession>A0A8H3V8X6</accession>
<evidence type="ECO:0000313" key="6">
    <source>
        <dbReference type="EMBL" id="KAE9993743.1"/>
    </source>
</evidence>
<dbReference type="InterPro" id="IPR052355">
    <property type="entry name" value="CENP-V-like"/>
</dbReference>
<dbReference type="Proteomes" id="UP000490939">
    <property type="component" value="Unassembled WGS sequence"/>
</dbReference>
<comment type="similarity">
    <text evidence="1">Belongs to the Gfa family.</text>
</comment>
<dbReference type="InterPro" id="IPR011057">
    <property type="entry name" value="Mss4-like_sf"/>
</dbReference>
<dbReference type="EMBL" id="WNWS01000061">
    <property type="protein sequence ID" value="KAE9983520.1"/>
    <property type="molecule type" value="Genomic_DNA"/>
</dbReference>
<dbReference type="GO" id="GO:0016846">
    <property type="term" value="F:carbon-sulfur lyase activity"/>
    <property type="evidence" value="ECO:0007669"/>
    <property type="project" value="InterPro"/>
</dbReference>
<evidence type="ECO:0000313" key="8">
    <source>
        <dbReference type="Proteomes" id="UP000490939"/>
    </source>
</evidence>
<sequence length="144" mass="15963">MTTLTSPHEYKGRCQCGLITFKASLPTPLTIPPSRITNCSCSICTRNGILNVYVPRSDVTWLSGWENLKNFRFNTKSVDHKFCPECGSSVVIDPLWFYRGMEGFEGAPDVLGLNVRMFEGVDVKTLELSGEGVFASLREMMAGS</sequence>
<keyword evidence="3" id="KW-0862">Zinc</keyword>
<dbReference type="Gene3D" id="2.170.150.70">
    <property type="match status" value="1"/>
</dbReference>
<feature type="domain" description="CENP-V/GFA" evidence="4">
    <location>
        <begin position="10"/>
        <end position="144"/>
    </location>
</feature>
<evidence type="ECO:0000256" key="2">
    <source>
        <dbReference type="ARBA" id="ARBA00022723"/>
    </source>
</evidence>
<dbReference type="AlphaFoldDB" id="A0A8H3V8X6"/>
<dbReference type="SUPFAM" id="SSF51316">
    <property type="entry name" value="Mss4-like"/>
    <property type="match status" value="1"/>
</dbReference>
<dbReference type="PANTHER" id="PTHR28620:SF1">
    <property type="entry name" value="CENP-V_GFA DOMAIN-CONTAINING PROTEIN"/>
    <property type="match status" value="1"/>
</dbReference>
<evidence type="ECO:0000256" key="3">
    <source>
        <dbReference type="ARBA" id="ARBA00022833"/>
    </source>
</evidence>
<reference evidence="5 7" key="1">
    <citation type="submission" date="2018-12" db="EMBL/GenBank/DDBJ databases">
        <title>Venturia inaequalis Genome Resource.</title>
        <authorList>
            <person name="Lichtner F.J."/>
        </authorList>
    </citation>
    <scope>NUCLEOTIDE SEQUENCE [LARGE SCALE GENOMIC DNA]</scope>
    <source>
        <strain evidence="5 7">120213</strain>
        <strain evidence="6 8">DMI_063113</strain>
    </source>
</reference>
<comment type="caution">
    <text evidence="5">The sequence shown here is derived from an EMBL/GenBank/DDBJ whole genome shotgun (WGS) entry which is preliminary data.</text>
</comment>
<organism evidence="5 7">
    <name type="scientific">Venturia inaequalis</name>
    <name type="common">Apple scab fungus</name>
    <dbReference type="NCBI Taxonomy" id="5025"/>
    <lineage>
        <taxon>Eukaryota</taxon>
        <taxon>Fungi</taxon>
        <taxon>Dikarya</taxon>
        <taxon>Ascomycota</taxon>
        <taxon>Pezizomycotina</taxon>
        <taxon>Dothideomycetes</taxon>
        <taxon>Pleosporomycetidae</taxon>
        <taxon>Venturiales</taxon>
        <taxon>Venturiaceae</taxon>
        <taxon>Venturia</taxon>
    </lineage>
</organism>
<proteinExistence type="inferred from homology"/>
<dbReference type="Proteomes" id="UP000447873">
    <property type="component" value="Unassembled WGS sequence"/>
</dbReference>
<dbReference type="EMBL" id="WNWR01000022">
    <property type="protein sequence ID" value="KAE9993743.1"/>
    <property type="molecule type" value="Genomic_DNA"/>
</dbReference>
<keyword evidence="2" id="KW-0479">Metal-binding</keyword>
<dbReference type="OrthoDB" id="2993351at2759"/>
<evidence type="ECO:0000313" key="7">
    <source>
        <dbReference type="Proteomes" id="UP000447873"/>
    </source>
</evidence>
<dbReference type="GO" id="GO:0046872">
    <property type="term" value="F:metal ion binding"/>
    <property type="evidence" value="ECO:0007669"/>
    <property type="project" value="UniProtKB-KW"/>
</dbReference>
<keyword evidence="8" id="KW-1185">Reference proteome</keyword>
<gene>
    <name evidence="6" type="ORF">EG327_003505</name>
    <name evidence="5" type="ORF">EG328_009860</name>
</gene>
<evidence type="ECO:0000256" key="1">
    <source>
        <dbReference type="ARBA" id="ARBA00005495"/>
    </source>
</evidence>
<dbReference type="Pfam" id="PF04828">
    <property type="entry name" value="GFA"/>
    <property type="match status" value="1"/>
</dbReference>
<evidence type="ECO:0000313" key="5">
    <source>
        <dbReference type="EMBL" id="KAE9983520.1"/>
    </source>
</evidence>
<evidence type="ECO:0000259" key="4">
    <source>
        <dbReference type="PROSITE" id="PS51891"/>
    </source>
</evidence>
<name>A0A8H3V8X6_VENIN</name>
<dbReference type="InterPro" id="IPR006913">
    <property type="entry name" value="CENP-V/GFA"/>
</dbReference>